<comment type="caution">
    <text evidence="1">The sequence shown here is derived from an EMBL/GenBank/DDBJ whole genome shotgun (WGS) entry which is preliminary data.</text>
</comment>
<name>A0A2S7FDF4_CLOBU</name>
<accession>A0A2S7FDF4</accession>
<dbReference type="RefSeq" id="WP_043662934.1">
    <property type="nucleotide sequence ID" value="NZ_JSEG01000005.1"/>
</dbReference>
<dbReference type="CDD" id="cd08054">
    <property type="entry name" value="gp6"/>
    <property type="match status" value="1"/>
</dbReference>
<dbReference type="AlphaFoldDB" id="A0A2S7FDF4"/>
<reference evidence="1 2" key="1">
    <citation type="submission" date="2016-01" db="EMBL/GenBank/DDBJ databases">
        <title>Characterization of the Clostridium difficile lineages that are prevalent in Hong Kong and China.</title>
        <authorList>
            <person name="Kwok J.S.-L."/>
            <person name="Lam W.-Y."/>
            <person name="Ip M."/>
            <person name="Chan T.-F."/>
            <person name="Hawkey P.M."/>
            <person name="Tsui S.K.-W."/>
        </authorList>
    </citation>
    <scope>NUCLEOTIDE SEQUENCE [LARGE SCALE GENOMIC DNA]</scope>
    <source>
        <strain evidence="1 2">300064</strain>
    </source>
</reference>
<organism evidence="1 2">
    <name type="scientific">Clostridium butyricum</name>
    <dbReference type="NCBI Taxonomy" id="1492"/>
    <lineage>
        <taxon>Bacteria</taxon>
        <taxon>Bacillati</taxon>
        <taxon>Bacillota</taxon>
        <taxon>Clostridia</taxon>
        <taxon>Eubacteriales</taxon>
        <taxon>Clostridiaceae</taxon>
        <taxon>Clostridium</taxon>
    </lineage>
</organism>
<protein>
    <recommendedName>
        <fullName evidence="3">Phage gp6-like head-tail connector protein</fullName>
    </recommendedName>
</protein>
<proteinExistence type="predicted"/>
<dbReference type="Gene3D" id="1.10.3230.30">
    <property type="entry name" value="Phage gp6-like head-tail connector protein"/>
    <property type="match status" value="1"/>
</dbReference>
<dbReference type="NCBIfam" id="TIGR01560">
    <property type="entry name" value="put_DNA_pack"/>
    <property type="match status" value="1"/>
</dbReference>
<dbReference type="EMBL" id="LRDH01000077">
    <property type="protein sequence ID" value="PPV16570.1"/>
    <property type="molecule type" value="Genomic_DNA"/>
</dbReference>
<evidence type="ECO:0008006" key="3">
    <source>
        <dbReference type="Google" id="ProtNLM"/>
    </source>
</evidence>
<gene>
    <name evidence="1" type="ORF">AWN73_09885</name>
</gene>
<sequence length="75" mass="8645">MKLNELNLEYVKKYLNVEHNLDDEKIQAHIDAAIKYAELSHGHEKDEDINSNDVLCELAMTIIQDLYDNGRITAT</sequence>
<dbReference type="Proteomes" id="UP000238081">
    <property type="component" value="Unassembled WGS sequence"/>
</dbReference>
<evidence type="ECO:0000313" key="2">
    <source>
        <dbReference type="Proteomes" id="UP000238081"/>
    </source>
</evidence>
<evidence type="ECO:0000313" key="1">
    <source>
        <dbReference type="EMBL" id="PPV16570.1"/>
    </source>
</evidence>
<dbReference type="InterPro" id="IPR006450">
    <property type="entry name" value="Phage_HK97_gp6-like"/>
</dbReference>